<evidence type="ECO:0000256" key="4">
    <source>
        <dbReference type="ARBA" id="ARBA00023054"/>
    </source>
</evidence>
<keyword evidence="2" id="KW-0964">Secreted</keyword>
<evidence type="ECO:0000256" key="5">
    <source>
        <dbReference type="ARBA" id="ARBA00023157"/>
    </source>
</evidence>
<keyword evidence="8" id="KW-1185">Reference proteome</keyword>
<reference evidence="7" key="1">
    <citation type="submission" date="2022-11" db="EMBL/GenBank/DDBJ databases">
        <title>Chromosome-level genome of Pogonophryne albipinna.</title>
        <authorList>
            <person name="Jo E."/>
        </authorList>
    </citation>
    <scope>NUCLEOTIDE SEQUENCE</scope>
    <source>
        <strain evidence="7">SGF0006</strain>
        <tissue evidence="7">Muscle</tissue>
    </source>
</reference>
<evidence type="ECO:0000313" key="7">
    <source>
        <dbReference type="EMBL" id="KAJ4925960.1"/>
    </source>
</evidence>
<evidence type="ECO:0000256" key="1">
    <source>
        <dbReference type="ARBA" id="ARBA00004613"/>
    </source>
</evidence>
<comment type="subcellular location">
    <subcellularLocation>
        <location evidence="1">Secreted</location>
    </subcellularLocation>
</comment>
<dbReference type="PANTHER" id="PTHR47221:SF6">
    <property type="entry name" value="FIBRINOGEN ALPHA CHAIN"/>
    <property type="match status" value="1"/>
</dbReference>
<dbReference type="GO" id="GO:0005576">
    <property type="term" value="C:extracellular region"/>
    <property type="evidence" value="ECO:0007669"/>
    <property type="project" value="UniProtKB-SubCell"/>
</dbReference>
<feature type="domain" description="Fibrinogen C-terminal" evidence="6">
    <location>
        <begin position="1"/>
        <end position="47"/>
    </location>
</feature>
<dbReference type="PROSITE" id="PS51406">
    <property type="entry name" value="FIBRINOGEN_C_2"/>
    <property type="match status" value="1"/>
</dbReference>
<dbReference type="InterPro" id="IPR002181">
    <property type="entry name" value="Fibrinogen_a/b/g_C_dom"/>
</dbReference>
<dbReference type="InterPro" id="IPR037579">
    <property type="entry name" value="FIB_ANG-like"/>
</dbReference>
<evidence type="ECO:0000256" key="3">
    <source>
        <dbReference type="ARBA" id="ARBA00022729"/>
    </source>
</evidence>
<keyword evidence="4" id="KW-0175">Coiled coil</keyword>
<dbReference type="InterPro" id="IPR036056">
    <property type="entry name" value="Fibrinogen-like_C"/>
</dbReference>
<dbReference type="Gene3D" id="3.30.420.10">
    <property type="entry name" value="Ribonuclease H-like superfamily/Ribonuclease H"/>
    <property type="match status" value="1"/>
</dbReference>
<accession>A0AAD6AKA3</accession>
<comment type="caution">
    <text evidence="7">The sequence shown here is derived from an EMBL/GenBank/DDBJ whole genome shotgun (WGS) entry which is preliminary data.</text>
</comment>
<dbReference type="AlphaFoldDB" id="A0AAD6AKA3"/>
<dbReference type="Pfam" id="PF00147">
    <property type="entry name" value="Fibrinogen_C"/>
    <property type="match status" value="1"/>
</dbReference>
<keyword evidence="3" id="KW-0732">Signal</keyword>
<gene>
    <name evidence="7" type="ORF">JOQ06_008145</name>
</gene>
<dbReference type="Proteomes" id="UP001219934">
    <property type="component" value="Unassembled WGS sequence"/>
</dbReference>
<protein>
    <recommendedName>
        <fullName evidence="6">Fibrinogen C-terminal domain-containing protein</fullName>
    </recommendedName>
</protein>
<evidence type="ECO:0000313" key="8">
    <source>
        <dbReference type="Proteomes" id="UP001219934"/>
    </source>
</evidence>
<evidence type="ECO:0000256" key="2">
    <source>
        <dbReference type="ARBA" id="ARBA00022525"/>
    </source>
</evidence>
<keyword evidence="5" id="KW-1015">Disulfide bond</keyword>
<dbReference type="GO" id="GO:0003676">
    <property type="term" value="F:nucleic acid binding"/>
    <property type="evidence" value="ECO:0007669"/>
    <property type="project" value="InterPro"/>
</dbReference>
<dbReference type="PANTHER" id="PTHR47221">
    <property type="entry name" value="FIBRINOGEN ALPHA CHAIN"/>
    <property type="match status" value="1"/>
</dbReference>
<evidence type="ECO:0000259" key="6">
    <source>
        <dbReference type="PROSITE" id="PS51406"/>
    </source>
</evidence>
<dbReference type="SUPFAM" id="SSF56496">
    <property type="entry name" value="Fibrinogen C-terminal domain-like"/>
    <property type="match status" value="1"/>
</dbReference>
<dbReference type="EMBL" id="JAPTMU010000020">
    <property type="protein sequence ID" value="KAJ4925960.1"/>
    <property type="molecule type" value="Genomic_DNA"/>
</dbReference>
<dbReference type="InterPro" id="IPR036397">
    <property type="entry name" value="RNaseH_sf"/>
</dbReference>
<sequence length="155" mass="17940">MLKANMAVCAIWYLMVIQRREDGSVNFFRAWESYREGFGKITGEHWLVKHGDGSVMLWGCFAASGHLQHVKGTMDSVKYQEILGKNAIPSVRELKLGRHWTFQQDNDPKHTSKSTKAWFQKKKWKILEWPKYQTSRQQKEHGSCGSDIISACCVF</sequence>
<dbReference type="GO" id="GO:0007596">
    <property type="term" value="P:blood coagulation"/>
    <property type="evidence" value="ECO:0007669"/>
    <property type="project" value="InterPro"/>
</dbReference>
<name>A0AAD6AKA3_9TELE</name>
<proteinExistence type="predicted"/>
<organism evidence="7 8">
    <name type="scientific">Pogonophryne albipinna</name>
    <dbReference type="NCBI Taxonomy" id="1090488"/>
    <lineage>
        <taxon>Eukaryota</taxon>
        <taxon>Metazoa</taxon>
        <taxon>Chordata</taxon>
        <taxon>Craniata</taxon>
        <taxon>Vertebrata</taxon>
        <taxon>Euteleostomi</taxon>
        <taxon>Actinopterygii</taxon>
        <taxon>Neopterygii</taxon>
        <taxon>Teleostei</taxon>
        <taxon>Neoteleostei</taxon>
        <taxon>Acanthomorphata</taxon>
        <taxon>Eupercaria</taxon>
        <taxon>Perciformes</taxon>
        <taxon>Notothenioidei</taxon>
        <taxon>Pogonophryne</taxon>
    </lineage>
</organism>